<dbReference type="InterPro" id="IPR050090">
    <property type="entry name" value="Tyrosine_recombinase_XerCD"/>
</dbReference>
<dbReference type="Pfam" id="PF13102">
    <property type="entry name" value="Phage_int_SAM_5"/>
    <property type="match status" value="1"/>
</dbReference>
<evidence type="ECO:0000256" key="1">
    <source>
        <dbReference type="ARBA" id="ARBA00008857"/>
    </source>
</evidence>
<protein>
    <submittedName>
        <fullName evidence="5">Tyrosine-type recombinase/integrase</fullName>
    </submittedName>
</protein>
<dbReference type="InterPro" id="IPR025269">
    <property type="entry name" value="SAM-like_dom"/>
</dbReference>
<evidence type="ECO:0000259" key="4">
    <source>
        <dbReference type="PROSITE" id="PS51898"/>
    </source>
</evidence>
<dbReference type="GO" id="GO:0015074">
    <property type="term" value="P:DNA integration"/>
    <property type="evidence" value="ECO:0007669"/>
    <property type="project" value="InterPro"/>
</dbReference>
<dbReference type="SUPFAM" id="SSF56349">
    <property type="entry name" value="DNA breaking-rejoining enzymes"/>
    <property type="match status" value="1"/>
</dbReference>
<keyword evidence="3" id="KW-0233">DNA recombination</keyword>
<organism evidence="5 6">
    <name type="scientific">Spirosoma arboris</name>
    <dbReference type="NCBI Taxonomy" id="2682092"/>
    <lineage>
        <taxon>Bacteria</taxon>
        <taxon>Pseudomonadati</taxon>
        <taxon>Bacteroidota</taxon>
        <taxon>Cytophagia</taxon>
        <taxon>Cytophagales</taxon>
        <taxon>Cytophagaceae</taxon>
        <taxon>Spirosoma</taxon>
    </lineage>
</organism>
<dbReference type="RefSeq" id="WP_157585841.1">
    <property type="nucleotide sequence ID" value="NZ_WPIN01000005.1"/>
</dbReference>
<evidence type="ECO:0000313" key="5">
    <source>
        <dbReference type="EMBL" id="MVM31191.1"/>
    </source>
</evidence>
<dbReference type="EMBL" id="WPIN01000005">
    <property type="protein sequence ID" value="MVM31191.1"/>
    <property type="molecule type" value="Genomic_DNA"/>
</dbReference>
<dbReference type="GO" id="GO:0003677">
    <property type="term" value="F:DNA binding"/>
    <property type="evidence" value="ECO:0007669"/>
    <property type="project" value="UniProtKB-KW"/>
</dbReference>
<sequence>MPRLTFNIELSSKPDKKGRSSVMVRLHMMGQKPARVLTSVKILDAHKYWNPNKDWEKWIIKHPDQESLNKKIKNEYLRIQDQVEKWQEAKPNTVFSPSILAERFRSGLSERYFDWINKVLIDVKEQAYGTYAGKLCAAKALRQWAGEDLLLQSITTDFVQRYQDYLRTTPMVNGARRKGATVNSYLHILNVLHKAVLVKTGLSPKESNILSPWDDIIPIKEIKTQKGKLSEATIERVAAMKITTKRRKVTPETAFQVWMLSHFLAGARFSDIMQLRYCQFELDTNGQPIHLRYEMLKTGNRISIPIFDEARELLKRWWRKDTKPSEYVLPFLKSKQPYNKLLTHEQYQLAPFEVRKKLYNDITHQNKLFNTSLKDIEKQTDVGIKLRMHNSRHSFAAMAKRIMREDKSLTIFDIQMMLGHSSYKTTEEYYREIDDEDTTSAMNAIFNRKKG</sequence>
<keyword evidence="6" id="KW-1185">Reference proteome</keyword>
<dbReference type="AlphaFoldDB" id="A0A7K1SBN7"/>
<evidence type="ECO:0000256" key="2">
    <source>
        <dbReference type="ARBA" id="ARBA00023125"/>
    </source>
</evidence>
<dbReference type="Proteomes" id="UP000436006">
    <property type="component" value="Unassembled WGS sequence"/>
</dbReference>
<comment type="caution">
    <text evidence="5">The sequence shown here is derived from an EMBL/GenBank/DDBJ whole genome shotgun (WGS) entry which is preliminary data.</text>
</comment>
<gene>
    <name evidence="5" type="ORF">GO755_14205</name>
</gene>
<accession>A0A7K1SBN7</accession>
<dbReference type="InterPro" id="IPR002104">
    <property type="entry name" value="Integrase_catalytic"/>
</dbReference>
<dbReference type="GO" id="GO:0006310">
    <property type="term" value="P:DNA recombination"/>
    <property type="evidence" value="ECO:0007669"/>
    <property type="project" value="UniProtKB-KW"/>
</dbReference>
<dbReference type="InterPro" id="IPR013762">
    <property type="entry name" value="Integrase-like_cat_sf"/>
</dbReference>
<dbReference type="Gene3D" id="1.10.443.10">
    <property type="entry name" value="Intergrase catalytic core"/>
    <property type="match status" value="1"/>
</dbReference>
<feature type="domain" description="Tyr recombinase" evidence="4">
    <location>
        <begin position="224"/>
        <end position="443"/>
    </location>
</feature>
<dbReference type="InterPro" id="IPR010998">
    <property type="entry name" value="Integrase_recombinase_N"/>
</dbReference>
<dbReference type="PANTHER" id="PTHR30349:SF64">
    <property type="entry name" value="PROPHAGE INTEGRASE INTD-RELATED"/>
    <property type="match status" value="1"/>
</dbReference>
<keyword evidence="2" id="KW-0238">DNA-binding</keyword>
<dbReference type="Pfam" id="PF00589">
    <property type="entry name" value="Phage_integrase"/>
    <property type="match status" value="1"/>
</dbReference>
<evidence type="ECO:0000256" key="3">
    <source>
        <dbReference type="ARBA" id="ARBA00023172"/>
    </source>
</evidence>
<comment type="similarity">
    <text evidence="1">Belongs to the 'phage' integrase family.</text>
</comment>
<evidence type="ECO:0000313" key="6">
    <source>
        <dbReference type="Proteomes" id="UP000436006"/>
    </source>
</evidence>
<dbReference type="Gene3D" id="1.10.150.130">
    <property type="match status" value="1"/>
</dbReference>
<proteinExistence type="inferred from homology"/>
<dbReference type="InterPro" id="IPR011010">
    <property type="entry name" value="DNA_brk_join_enz"/>
</dbReference>
<reference evidence="5 6" key="1">
    <citation type="submission" date="2019-12" db="EMBL/GenBank/DDBJ databases">
        <title>Spirosoma sp. HMF4905 genome sequencing and assembly.</title>
        <authorList>
            <person name="Kang H."/>
            <person name="Cha I."/>
            <person name="Kim H."/>
            <person name="Joh K."/>
        </authorList>
    </citation>
    <scope>NUCLEOTIDE SEQUENCE [LARGE SCALE GENOMIC DNA]</scope>
    <source>
        <strain evidence="5 6">HMF4905</strain>
    </source>
</reference>
<dbReference type="PROSITE" id="PS51898">
    <property type="entry name" value="TYR_RECOMBINASE"/>
    <property type="match status" value="1"/>
</dbReference>
<name>A0A7K1SBN7_9BACT</name>
<dbReference type="PANTHER" id="PTHR30349">
    <property type="entry name" value="PHAGE INTEGRASE-RELATED"/>
    <property type="match status" value="1"/>
</dbReference>